<evidence type="ECO:0000256" key="1">
    <source>
        <dbReference type="SAM" id="Coils"/>
    </source>
</evidence>
<protein>
    <submittedName>
        <fullName evidence="5">Uncharacterized protein</fullName>
    </submittedName>
</protein>
<accession>A0A5D3EIR2</accession>
<feature type="signal peptide" evidence="2">
    <location>
        <begin position="1"/>
        <end position="21"/>
    </location>
</feature>
<comment type="caution">
    <text evidence="5">The sequence shown here is derived from an EMBL/GenBank/DDBJ whole genome shotgun (WGS) entry which is preliminary data.</text>
</comment>
<dbReference type="EMBL" id="VKLW01000002">
    <property type="protein sequence ID" value="TYK35396.1"/>
    <property type="molecule type" value="Genomic_DNA"/>
</dbReference>
<dbReference type="InterPro" id="IPR032149">
    <property type="entry name" value="DUF4988"/>
</dbReference>
<dbReference type="InterPro" id="IPR032530">
    <property type="entry name" value="DUF4957"/>
</dbReference>
<dbReference type="SUPFAM" id="SSF51126">
    <property type="entry name" value="Pectin lyase-like"/>
    <property type="match status" value="1"/>
</dbReference>
<keyword evidence="2" id="KW-0732">Signal</keyword>
<evidence type="ECO:0000313" key="6">
    <source>
        <dbReference type="Proteomes" id="UP000324383"/>
    </source>
</evidence>
<dbReference type="Pfam" id="PF16378">
    <property type="entry name" value="DUF4988"/>
    <property type="match status" value="1"/>
</dbReference>
<keyword evidence="1" id="KW-0175">Coiled coil</keyword>
<sequence>MKKLGSILMLLALCLISCNNTDNLQDDVDALKIRVTALESQIRDINKNIESVSELVQNGIFITRIEEQADAYALTLNNGKTLSLYMKNDKNLLCPLIGIDKDGYWTVCYDTEAGFKQLLVDGEPVKAKGEDGKTPEFTVDADGFWKIRYGKEEEFRFVYKEGTTEKVSATGGGSAATDSFFEKVEVADNELVLTLKGNESNTVIRIPIVNEFELSFAGEVGNTVQEFAAGETRMFEMTVRGVESTMISAPEGWTAVLNDAKLTVTAPATNKAATRATADNSSEIAILATHGKYAMIAKIQVKVNATEPMPTPGKTDYYTDYTTNGKLTISDVTINKTSEEVKLLTGAKEEEADIRSLIHQKTDQTVIFLEKGVHEFKTEQIAEISGTVVLIGRYSDSKPVVKPSLFWKLKSGKLILKNIRLDLTNIDGTGTNNKYMFNNSNATSDFEKLVFEDCEVVNIKKNLYYNNIAGHTIKSIHATNNRFLFNTTEDGILLFNLYKTTNLSALEKFTFDNNIVYSKTAIKGQVLAWDNKVTQSPDTQNTSLSFCNNTIVNYLGANYYLKLYDAGSVTIRKNIFCDTEVKAVYNVTLCATYKTSPAANASTFQVAENIAYGLTDKNNWIAFPSASTAKPDGKPEDLLKRVDVSPFQTIDFDKGIFTPTAEYKGYGAEIK</sequence>
<feature type="domain" description="DUF4957" evidence="3">
    <location>
        <begin position="398"/>
        <end position="518"/>
    </location>
</feature>
<evidence type="ECO:0000256" key="2">
    <source>
        <dbReference type="SAM" id="SignalP"/>
    </source>
</evidence>
<evidence type="ECO:0000259" key="3">
    <source>
        <dbReference type="Pfam" id="PF16318"/>
    </source>
</evidence>
<name>A0A5D3EIR2_9BACE</name>
<dbReference type="AlphaFoldDB" id="A0A5D3EIR2"/>
<evidence type="ECO:0000313" key="5">
    <source>
        <dbReference type="EMBL" id="TYK35396.1"/>
    </source>
</evidence>
<dbReference type="RefSeq" id="WP_148730168.1">
    <property type="nucleotide sequence ID" value="NZ_VKLW01000002.1"/>
</dbReference>
<evidence type="ECO:0000259" key="4">
    <source>
        <dbReference type="Pfam" id="PF16378"/>
    </source>
</evidence>
<organism evidence="5 6">
    <name type="scientific">Bacteroides pyogenes</name>
    <dbReference type="NCBI Taxonomy" id="310300"/>
    <lineage>
        <taxon>Bacteria</taxon>
        <taxon>Pseudomonadati</taxon>
        <taxon>Bacteroidota</taxon>
        <taxon>Bacteroidia</taxon>
        <taxon>Bacteroidales</taxon>
        <taxon>Bacteroidaceae</taxon>
        <taxon>Bacteroides</taxon>
    </lineage>
</organism>
<feature type="coiled-coil region" evidence="1">
    <location>
        <begin position="21"/>
        <end position="55"/>
    </location>
</feature>
<proteinExistence type="predicted"/>
<keyword evidence="6" id="KW-1185">Reference proteome</keyword>
<reference evidence="5 6" key="1">
    <citation type="submission" date="2019-07" db="EMBL/GenBank/DDBJ databases">
        <title>Draft Genome Sequences of Bacteroides pyogenes Strains Isolated from the Uterus Holstein Dairy Cows with Metritis.</title>
        <authorList>
            <person name="Cunha F."/>
            <person name="Galvao K.N."/>
            <person name="Jeon S.J."/>
            <person name="Jeong K.C."/>
        </authorList>
    </citation>
    <scope>NUCLEOTIDE SEQUENCE [LARGE SCALE GENOMIC DNA]</scope>
    <source>
        <strain evidence="5 6">KG-31</strain>
    </source>
</reference>
<dbReference type="Pfam" id="PF16318">
    <property type="entry name" value="DUF4957"/>
    <property type="match status" value="1"/>
</dbReference>
<gene>
    <name evidence="5" type="ORF">FNJ60_01450</name>
</gene>
<feature type="chain" id="PRO_5022985101" evidence="2">
    <location>
        <begin position="22"/>
        <end position="671"/>
    </location>
</feature>
<dbReference type="InterPro" id="IPR011050">
    <property type="entry name" value="Pectin_lyase_fold/virulence"/>
</dbReference>
<feature type="domain" description="DUF4988" evidence="4">
    <location>
        <begin position="24"/>
        <end position="203"/>
    </location>
</feature>
<dbReference type="Proteomes" id="UP000324383">
    <property type="component" value="Unassembled WGS sequence"/>
</dbReference>